<protein>
    <submittedName>
        <fullName evidence="1">Uncharacterized protein</fullName>
    </submittedName>
</protein>
<reference evidence="1" key="4">
    <citation type="submission" date="2019-03" db="UniProtKB">
        <authorList>
            <consortium name="EnsemblPlants"/>
        </authorList>
    </citation>
    <scope>IDENTIFICATION</scope>
</reference>
<reference evidence="2" key="2">
    <citation type="journal article" date="2017" name="Nat. Plants">
        <title>The Aegilops tauschii genome reveals multiple impacts of transposons.</title>
        <authorList>
            <person name="Zhao G."/>
            <person name="Zou C."/>
            <person name="Li K."/>
            <person name="Wang K."/>
            <person name="Li T."/>
            <person name="Gao L."/>
            <person name="Zhang X."/>
            <person name="Wang H."/>
            <person name="Yang Z."/>
            <person name="Liu X."/>
            <person name="Jiang W."/>
            <person name="Mao L."/>
            <person name="Kong X."/>
            <person name="Jiao Y."/>
            <person name="Jia J."/>
        </authorList>
    </citation>
    <scope>NUCLEOTIDE SEQUENCE [LARGE SCALE GENOMIC DNA]</scope>
    <source>
        <strain evidence="2">cv. AL8/78</strain>
    </source>
</reference>
<reference evidence="1" key="5">
    <citation type="journal article" date="2021" name="G3 (Bethesda)">
        <title>Aegilops tauschii genome assembly Aet v5.0 features greater sequence contiguity and improved annotation.</title>
        <authorList>
            <person name="Wang L."/>
            <person name="Zhu T."/>
            <person name="Rodriguez J.C."/>
            <person name="Deal K.R."/>
            <person name="Dubcovsky J."/>
            <person name="McGuire P.E."/>
            <person name="Lux T."/>
            <person name="Spannagl M."/>
            <person name="Mayer K.F.X."/>
            <person name="Baldrich P."/>
            <person name="Meyers B.C."/>
            <person name="Huo N."/>
            <person name="Gu Y.Q."/>
            <person name="Zhou H."/>
            <person name="Devos K.M."/>
            <person name="Bennetzen J.L."/>
            <person name="Unver T."/>
            <person name="Budak H."/>
            <person name="Gulick P.J."/>
            <person name="Galiba G."/>
            <person name="Kalapos B."/>
            <person name="Nelson D.R."/>
            <person name="Li P."/>
            <person name="You F.M."/>
            <person name="Luo M.C."/>
            <person name="Dvorak J."/>
        </authorList>
    </citation>
    <scope>NUCLEOTIDE SEQUENCE [LARGE SCALE GENOMIC DNA]</scope>
    <source>
        <strain evidence="1">cv. AL8/78</strain>
    </source>
</reference>
<name>A0A453MNA3_AEGTS</name>
<dbReference type="EnsemblPlants" id="AET6Gv20002800.1">
    <property type="protein sequence ID" value="AET6Gv20002800.1"/>
    <property type="gene ID" value="AET6Gv20002800"/>
</dbReference>
<keyword evidence="2" id="KW-1185">Reference proteome</keyword>
<reference evidence="2" key="1">
    <citation type="journal article" date="2014" name="Science">
        <title>Ancient hybridizations among the ancestral genomes of bread wheat.</title>
        <authorList>
            <consortium name="International Wheat Genome Sequencing Consortium,"/>
            <person name="Marcussen T."/>
            <person name="Sandve S.R."/>
            <person name="Heier L."/>
            <person name="Spannagl M."/>
            <person name="Pfeifer M."/>
            <person name="Jakobsen K.S."/>
            <person name="Wulff B.B."/>
            <person name="Steuernagel B."/>
            <person name="Mayer K.F."/>
            <person name="Olsen O.A."/>
        </authorList>
    </citation>
    <scope>NUCLEOTIDE SEQUENCE [LARGE SCALE GENOMIC DNA]</scope>
    <source>
        <strain evidence="2">cv. AL8/78</strain>
    </source>
</reference>
<proteinExistence type="predicted"/>
<dbReference type="AlphaFoldDB" id="A0A453MNA3"/>
<dbReference type="Proteomes" id="UP000015105">
    <property type="component" value="Chromosome 6D"/>
</dbReference>
<dbReference type="Gramene" id="AET6Gv20002800.1">
    <property type="protein sequence ID" value="AET6Gv20002800.1"/>
    <property type="gene ID" value="AET6Gv20002800"/>
</dbReference>
<sequence>YDILWTRKRPLDHPHGNLIHQSKKTFPNGYKPSVQNDIHGIKTQLQAPTISTLRTKRLNDSYGINKSASRVKLVQIAKAVHRREGEAMSKGGLKLLARLELHES</sequence>
<evidence type="ECO:0000313" key="2">
    <source>
        <dbReference type="Proteomes" id="UP000015105"/>
    </source>
</evidence>
<accession>A0A453MNA3</accession>
<reference evidence="1" key="3">
    <citation type="journal article" date="2017" name="Nature">
        <title>Genome sequence of the progenitor of the wheat D genome Aegilops tauschii.</title>
        <authorList>
            <person name="Luo M.C."/>
            <person name="Gu Y.Q."/>
            <person name="Puiu D."/>
            <person name="Wang H."/>
            <person name="Twardziok S.O."/>
            <person name="Deal K.R."/>
            <person name="Huo N."/>
            <person name="Zhu T."/>
            <person name="Wang L."/>
            <person name="Wang Y."/>
            <person name="McGuire P.E."/>
            <person name="Liu S."/>
            <person name="Long H."/>
            <person name="Ramasamy R.K."/>
            <person name="Rodriguez J.C."/>
            <person name="Van S.L."/>
            <person name="Yuan L."/>
            <person name="Wang Z."/>
            <person name="Xia Z."/>
            <person name="Xiao L."/>
            <person name="Anderson O.D."/>
            <person name="Ouyang S."/>
            <person name="Liang Y."/>
            <person name="Zimin A.V."/>
            <person name="Pertea G."/>
            <person name="Qi P."/>
            <person name="Bennetzen J.L."/>
            <person name="Dai X."/>
            <person name="Dawson M.W."/>
            <person name="Muller H.G."/>
            <person name="Kugler K."/>
            <person name="Rivarola-Duarte L."/>
            <person name="Spannagl M."/>
            <person name="Mayer K.F.X."/>
            <person name="Lu F.H."/>
            <person name="Bevan M.W."/>
            <person name="Leroy P."/>
            <person name="Li P."/>
            <person name="You F.M."/>
            <person name="Sun Q."/>
            <person name="Liu Z."/>
            <person name="Lyons E."/>
            <person name="Wicker T."/>
            <person name="Salzberg S.L."/>
            <person name="Devos K.M."/>
            <person name="Dvorak J."/>
        </authorList>
    </citation>
    <scope>NUCLEOTIDE SEQUENCE [LARGE SCALE GENOMIC DNA]</scope>
    <source>
        <strain evidence="1">cv. AL8/78</strain>
    </source>
</reference>
<organism evidence="1 2">
    <name type="scientific">Aegilops tauschii subsp. strangulata</name>
    <name type="common">Goatgrass</name>
    <dbReference type="NCBI Taxonomy" id="200361"/>
    <lineage>
        <taxon>Eukaryota</taxon>
        <taxon>Viridiplantae</taxon>
        <taxon>Streptophyta</taxon>
        <taxon>Embryophyta</taxon>
        <taxon>Tracheophyta</taxon>
        <taxon>Spermatophyta</taxon>
        <taxon>Magnoliopsida</taxon>
        <taxon>Liliopsida</taxon>
        <taxon>Poales</taxon>
        <taxon>Poaceae</taxon>
        <taxon>BOP clade</taxon>
        <taxon>Pooideae</taxon>
        <taxon>Triticodae</taxon>
        <taxon>Triticeae</taxon>
        <taxon>Triticinae</taxon>
        <taxon>Aegilops</taxon>
    </lineage>
</organism>
<evidence type="ECO:0000313" key="1">
    <source>
        <dbReference type="EnsemblPlants" id="AET6Gv20002800.1"/>
    </source>
</evidence>